<keyword evidence="5 9" id="KW-0653">Protein transport</keyword>
<comment type="caution">
    <text evidence="9">Lacks conserved residue(s) required for the propagation of feature annotation.</text>
</comment>
<dbReference type="Proteomes" id="UP000070366">
    <property type="component" value="Unassembled WGS sequence"/>
</dbReference>
<dbReference type="GO" id="GO:0006605">
    <property type="term" value="P:protein targeting"/>
    <property type="evidence" value="ECO:0007669"/>
    <property type="project" value="UniProtKB-UniRule"/>
</dbReference>
<dbReference type="GO" id="GO:0043952">
    <property type="term" value="P:protein transport by the Sec complex"/>
    <property type="evidence" value="ECO:0007669"/>
    <property type="project" value="UniProtKB-UniRule"/>
</dbReference>
<keyword evidence="6 9" id="KW-1133">Transmembrane helix</keyword>
<dbReference type="SUPFAM" id="SSF82866">
    <property type="entry name" value="Multidrug efflux transporter AcrB transmembrane domain"/>
    <property type="match status" value="1"/>
</dbReference>
<evidence type="ECO:0000256" key="7">
    <source>
        <dbReference type="ARBA" id="ARBA00023010"/>
    </source>
</evidence>
<feature type="transmembrane region" description="Helical" evidence="9">
    <location>
        <begin position="347"/>
        <end position="370"/>
    </location>
</feature>
<protein>
    <recommendedName>
        <fullName evidence="9">Protein translocase subunit SecD</fullName>
    </recommendedName>
</protein>
<name>A0A136Q2U1_9FIRM</name>
<keyword evidence="2 9" id="KW-0813">Transport</keyword>
<feature type="transmembrane region" description="Helical" evidence="9">
    <location>
        <begin position="376"/>
        <end position="399"/>
    </location>
</feature>
<dbReference type="PANTHER" id="PTHR30081:SF1">
    <property type="entry name" value="PROTEIN TRANSLOCASE SUBUNIT SECD"/>
    <property type="match status" value="1"/>
</dbReference>
<dbReference type="Pfam" id="PF02355">
    <property type="entry name" value="SecD_SecF_C"/>
    <property type="match status" value="1"/>
</dbReference>
<dbReference type="InterPro" id="IPR055344">
    <property type="entry name" value="SecD_SecF_C_bact"/>
</dbReference>
<dbReference type="OrthoDB" id="9805019at2"/>
<comment type="subunit">
    <text evidence="9">Forms a complex with SecF. Part of the essential Sec protein translocation apparatus which comprises SecA, SecYEG and auxiliary proteins SecDF. Other proteins may also be involved.</text>
</comment>
<dbReference type="Pfam" id="PF21760">
    <property type="entry name" value="SecD_1st"/>
    <property type="match status" value="1"/>
</dbReference>
<dbReference type="NCBIfam" id="TIGR01129">
    <property type="entry name" value="secD"/>
    <property type="match status" value="1"/>
</dbReference>
<evidence type="ECO:0000256" key="8">
    <source>
        <dbReference type="ARBA" id="ARBA00023136"/>
    </source>
</evidence>
<keyword evidence="14" id="KW-1185">Reference proteome</keyword>
<dbReference type="InterPro" id="IPR022813">
    <property type="entry name" value="SecD/SecF_arch_bac"/>
</dbReference>
<evidence type="ECO:0000256" key="5">
    <source>
        <dbReference type="ARBA" id="ARBA00022927"/>
    </source>
</evidence>
<feature type="domain" description="Protein export membrane protein SecD/SecF C-terminal" evidence="10">
    <location>
        <begin position="230"/>
        <end position="402"/>
    </location>
</feature>
<dbReference type="GO" id="GO:0005886">
    <property type="term" value="C:plasma membrane"/>
    <property type="evidence" value="ECO:0007669"/>
    <property type="project" value="UniProtKB-SubCell"/>
</dbReference>
<keyword evidence="7 9" id="KW-0811">Translocation</keyword>
<evidence type="ECO:0000259" key="12">
    <source>
        <dbReference type="Pfam" id="PF22599"/>
    </source>
</evidence>
<dbReference type="KEGG" id="cmiu:B1H56_04070"/>
<evidence type="ECO:0000256" key="1">
    <source>
        <dbReference type="ARBA" id="ARBA00004651"/>
    </source>
</evidence>
<comment type="subcellular location">
    <subcellularLocation>
        <location evidence="1 9">Cell membrane</location>
        <topology evidence="1 9">Multi-pass membrane protein</topology>
    </subcellularLocation>
</comment>
<reference evidence="13 14" key="1">
    <citation type="submission" date="2016-02" db="EMBL/GenBank/DDBJ databases">
        <authorList>
            <person name="Wen L."/>
            <person name="He K."/>
            <person name="Yang H."/>
        </authorList>
    </citation>
    <scope>NUCLEOTIDE SEQUENCE [LARGE SCALE GENOMIC DNA]</scope>
    <source>
        <strain evidence="13 14">DSM 22607</strain>
    </source>
</reference>
<evidence type="ECO:0000256" key="3">
    <source>
        <dbReference type="ARBA" id="ARBA00022475"/>
    </source>
</evidence>
<evidence type="ECO:0000256" key="2">
    <source>
        <dbReference type="ARBA" id="ARBA00022448"/>
    </source>
</evidence>
<feature type="transmembrane region" description="Helical" evidence="9">
    <location>
        <begin position="275"/>
        <end position="293"/>
    </location>
</feature>
<comment type="caution">
    <text evidence="13">The sequence shown here is derived from an EMBL/GenBank/DDBJ whole genome shotgun (WGS) entry which is preliminary data.</text>
</comment>
<keyword evidence="8 9" id="KW-0472">Membrane</keyword>
<dbReference type="InterPro" id="IPR048631">
    <property type="entry name" value="SecD_1st"/>
</dbReference>
<dbReference type="STRING" id="626937.HMPREF3293_02249"/>
<dbReference type="InterPro" id="IPR005791">
    <property type="entry name" value="SecD"/>
</dbReference>
<dbReference type="GO" id="GO:0015450">
    <property type="term" value="F:protein-transporting ATPase activity"/>
    <property type="evidence" value="ECO:0007669"/>
    <property type="project" value="InterPro"/>
</dbReference>
<evidence type="ECO:0000256" key="6">
    <source>
        <dbReference type="ARBA" id="ARBA00022989"/>
    </source>
</evidence>
<dbReference type="Gene3D" id="3.30.1360.200">
    <property type="match status" value="1"/>
</dbReference>
<feature type="domain" description="SecDF P1 head subdomain" evidence="12">
    <location>
        <begin position="133"/>
        <end position="228"/>
    </location>
</feature>
<keyword evidence="3 9" id="KW-1003">Cell membrane</keyword>
<accession>A0A136Q2U1</accession>
<dbReference type="NCBIfam" id="TIGR00916">
    <property type="entry name" value="2A0604s01"/>
    <property type="match status" value="1"/>
</dbReference>
<feature type="transmembrane region" description="Helical" evidence="9">
    <location>
        <begin position="252"/>
        <end position="270"/>
    </location>
</feature>
<dbReference type="PATRIC" id="fig|626937.4.peg.2216"/>
<proteinExistence type="inferred from homology"/>
<keyword evidence="4 9" id="KW-0812">Transmembrane</keyword>
<evidence type="ECO:0000313" key="13">
    <source>
        <dbReference type="EMBL" id="KXK65000.1"/>
    </source>
</evidence>
<dbReference type="HAMAP" id="MF_01463_B">
    <property type="entry name" value="SecD_B"/>
    <property type="match status" value="1"/>
</dbReference>
<dbReference type="InterPro" id="IPR054384">
    <property type="entry name" value="SecDF_P1_head"/>
</dbReference>
<dbReference type="GO" id="GO:0065002">
    <property type="term" value="P:intracellular protein transmembrane transport"/>
    <property type="evidence" value="ECO:0007669"/>
    <property type="project" value="UniProtKB-UniRule"/>
</dbReference>
<feature type="transmembrane region" description="Helical" evidence="9">
    <location>
        <begin position="305"/>
        <end position="326"/>
    </location>
</feature>
<feature type="domain" description="Protein translocase subunit SecDF P1" evidence="11">
    <location>
        <begin position="68"/>
        <end position="131"/>
    </location>
</feature>
<gene>
    <name evidence="9" type="primary">secD</name>
    <name evidence="13" type="ORF">HMPREF3293_02249</name>
</gene>
<dbReference type="InterPro" id="IPR048634">
    <property type="entry name" value="SecD_SecF_C"/>
</dbReference>
<sequence>MKKRSLVGIIVTFVLIALLCFVVINGFSVGIYEVKPLNGIQQGLDLTGGVYTVYQATDTSVDNFDEKMDGAMLVLRDRLDAKGFTEATVTKQGTDRIRVEIPINSTSEIQDPNEVAEFIGTPAKLEFVDPNGNTVLEGSDIASAQAGQNPQTLEYVVSFELTQAGAEKFAAATEEFLKQTISITIDGETISAPKVDSIIADGKGQITGNFTAESAQDLAMQIESGALPLDLQEIEVRSISATLGAGALQNSIMAGLIGLAILFAFILIYYRLPGLVACMALVAYVCFVLLLLGSVPGVQLTLPGIAGIILGIGMAVDANVIIFERFKEEFRSGKTLRTSFNGGFQKAFVTILDSNVTTLICAIVLAAFGTGTLKSFAYTLIISIVVSMISALAITRGILKMFINLNIKNPNVFMAMARQLREAAKAAKEGGGAQ</sequence>
<dbReference type="EMBL" id="LSZW01000063">
    <property type="protein sequence ID" value="KXK65000.1"/>
    <property type="molecule type" value="Genomic_DNA"/>
</dbReference>
<dbReference type="AlphaFoldDB" id="A0A136Q2U1"/>
<evidence type="ECO:0000313" key="14">
    <source>
        <dbReference type="Proteomes" id="UP000070366"/>
    </source>
</evidence>
<dbReference type="Gene3D" id="1.20.1640.10">
    <property type="entry name" value="Multidrug efflux transporter AcrB transmembrane domain"/>
    <property type="match status" value="1"/>
</dbReference>
<comment type="function">
    <text evidence="9">Part of the Sec protein translocase complex. Interacts with the SecYEG preprotein conducting channel. SecDF uses the proton motive force (PMF) to complete protein translocation after the ATP-dependent function of SecA.</text>
</comment>
<organism evidence="13 14">
    <name type="scientific">Christensenella minuta</name>
    <dbReference type="NCBI Taxonomy" id="626937"/>
    <lineage>
        <taxon>Bacteria</taxon>
        <taxon>Bacillati</taxon>
        <taxon>Bacillota</taxon>
        <taxon>Clostridia</taxon>
        <taxon>Christensenellales</taxon>
        <taxon>Christensenellaceae</taxon>
        <taxon>Christensenella</taxon>
    </lineage>
</organism>
<evidence type="ECO:0000256" key="4">
    <source>
        <dbReference type="ARBA" id="ARBA00022692"/>
    </source>
</evidence>
<dbReference type="Pfam" id="PF22599">
    <property type="entry name" value="SecDF_P1_head"/>
    <property type="match status" value="1"/>
</dbReference>
<evidence type="ECO:0000259" key="10">
    <source>
        <dbReference type="Pfam" id="PF02355"/>
    </source>
</evidence>
<dbReference type="PANTHER" id="PTHR30081">
    <property type="entry name" value="PROTEIN-EXPORT MEMBRANE PROTEIN SEC"/>
    <property type="match status" value="1"/>
</dbReference>
<evidence type="ECO:0000259" key="11">
    <source>
        <dbReference type="Pfam" id="PF21760"/>
    </source>
</evidence>
<comment type="similarity">
    <text evidence="9">Belongs to the SecD/SecF family. SecD subfamily.</text>
</comment>
<evidence type="ECO:0000256" key="9">
    <source>
        <dbReference type="HAMAP-Rule" id="MF_01463"/>
    </source>
</evidence>
<dbReference type="RefSeq" id="WP_066518676.1">
    <property type="nucleotide sequence ID" value="NZ_CABMOF010000001.1"/>
</dbReference>